<dbReference type="Pfam" id="PF06776">
    <property type="entry name" value="IalB"/>
    <property type="match status" value="1"/>
</dbReference>
<dbReference type="Gene3D" id="2.60.40.1880">
    <property type="entry name" value="Invasion associated locus B (IalB) protein"/>
    <property type="match status" value="1"/>
</dbReference>
<proteinExistence type="predicted"/>
<organism evidence="2 3">
    <name type="scientific">Roseivivax marinus</name>
    <dbReference type="NCBI Taxonomy" id="1379903"/>
    <lineage>
        <taxon>Bacteria</taxon>
        <taxon>Pseudomonadati</taxon>
        <taxon>Pseudomonadota</taxon>
        <taxon>Alphaproteobacteria</taxon>
        <taxon>Rhodobacterales</taxon>
        <taxon>Roseobacteraceae</taxon>
        <taxon>Roseivivax</taxon>
    </lineage>
</organism>
<dbReference type="EMBL" id="AQQW01000005">
    <property type="protein sequence ID" value="ETW12939.1"/>
    <property type="molecule type" value="Genomic_DNA"/>
</dbReference>
<evidence type="ECO:0008006" key="4">
    <source>
        <dbReference type="Google" id="ProtNLM"/>
    </source>
</evidence>
<reference evidence="2 3" key="1">
    <citation type="journal article" date="2014" name="Antonie Van Leeuwenhoek">
        <title>Roseivivax atlanticus sp. nov., isolated from surface seawater of the Atlantic Ocean.</title>
        <authorList>
            <person name="Li G."/>
            <person name="Lai Q."/>
            <person name="Liu X."/>
            <person name="Sun F."/>
            <person name="Shao Z."/>
        </authorList>
    </citation>
    <scope>NUCLEOTIDE SEQUENCE [LARGE SCALE GENOMIC DNA]</scope>
    <source>
        <strain evidence="2 3">22II-s10s</strain>
    </source>
</reference>
<comment type="caution">
    <text evidence="2">The sequence shown here is derived from an EMBL/GenBank/DDBJ whole genome shotgun (WGS) entry which is preliminary data.</text>
</comment>
<feature type="signal peptide" evidence="1">
    <location>
        <begin position="1"/>
        <end position="30"/>
    </location>
</feature>
<dbReference type="RefSeq" id="WP_043844364.1">
    <property type="nucleotide sequence ID" value="NZ_AQQW01000005.1"/>
</dbReference>
<protein>
    <recommendedName>
        <fullName evidence="4">Invasion associated locus B family protein</fullName>
    </recommendedName>
</protein>
<dbReference type="Proteomes" id="UP000019063">
    <property type="component" value="Unassembled WGS sequence"/>
</dbReference>
<sequence length="221" mass="22574">MTRHHRITAGVGLVAVTALALLAGPLRAPAQEADATEGAGPSDETGTSVVAAPEIAVDSEISNGQPFGAWRVNCEALGPNRTACALGQRVLRRSDNAFLTDLVALPAPGSPVEGEAPSEGGMTLIARVPTGAHLPSGFVMRGEEGAEQHEFTWQVCAQNLCEAMIALTPEDVAELEAAPDGVLAAYRPGLQAEPLVFRVSFEGAGAGLSALVDAAAEATGE</sequence>
<name>W4HJQ3_9RHOB</name>
<evidence type="ECO:0000313" key="3">
    <source>
        <dbReference type="Proteomes" id="UP000019063"/>
    </source>
</evidence>
<feature type="chain" id="PRO_5004843296" description="Invasion associated locus B family protein" evidence="1">
    <location>
        <begin position="31"/>
        <end position="221"/>
    </location>
</feature>
<keyword evidence="1" id="KW-0732">Signal</keyword>
<dbReference type="STRING" id="1379903.ATO8_10358"/>
<dbReference type="InterPro" id="IPR038696">
    <property type="entry name" value="IalB_sf"/>
</dbReference>
<gene>
    <name evidence="2" type="ORF">ATO8_10358</name>
</gene>
<dbReference type="InterPro" id="IPR010642">
    <property type="entry name" value="Invasion_prot_B"/>
</dbReference>
<dbReference type="AlphaFoldDB" id="W4HJQ3"/>
<evidence type="ECO:0000313" key="2">
    <source>
        <dbReference type="EMBL" id="ETW12939.1"/>
    </source>
</evidence>
<evidence type="ECO:0000256" key="1">
    <source>
        <dbReference type="SAM" id="SignalP"/>
    </source>
</evidence>
<accession>W4HJQ3</accession>
<dbReference type="eggNOG" id="ENOG5032UQQ">
    <property type="taxonomic scope" value="Bacteria"/>
</dbReference>
<keyword evidence="3" id="KW-1185">Reference proteome</keyword>